<dbReference type="SUPFAM" id="SSF57667">
    <property type="entry name" value="beta-beta-alpha zinc fingers"/>
    <property type="match status" value="1"/>
</dbReference>
<evidence type="ECO:0000256" key="2">
    <source>
        <dbReference type="ARBA" id="ARBA00022737"/>
    </source>
</evidence>
<accession>A0ABR4LS75</accession>
<dbReference type="PROSITE" id="PS50157">
    <property type="entry name" value="ZINC_FINGER_C2H2_2"/>
    <property type="match status" value="1"/>
</dbReference>
<keyword evidence="1" id="KW-0479">Metal-binding</keyword>
<dbReference type="PANTHER" id="PTHR19818">
    <property type="entry name" value="ZINC FINGER PROTEIN ZIC AND GLI"/>
    <property type="match status" value="1"/>
</dbReference>
<name>A0ABR4LS75_9EURO</name>
<dbReference type="PANTHER" id="PTHR19818:SF139">
    <property type="entry name" value="PAIR-RULE PROTEIN ODD-PAIRED"/>
    <property type="match status" value="1"/>
</dbReference>
<sequence>MSPESSHFPWRLWAHENEDTRQASHFPANPSAPLPQYPINMQDSFQPNGNPPFHHVAQPTPPWLHPGYAMPQPHPQANLSNINPQDNAYLYGPRDELNTADSLQYENGGLVAAAYSSQHSPDTYVAGHEPQTPVSVPVPHSYTQNGNASRRVSRPSGPDRTPDRICPWAGCNYTGTFSREAELRRHIDTQHRFPKSFKCQAHGCEKAFNRKDNLAEHLRRVHSGVGNRGLKARDGVN</sequence>
<evidence type="ECO:0000313" key="8">
    <source>
        <dbReference type="EMBL" id="KAL2867397.1"/>
    </source>
</evidence>
<evidence type="ECO:0000256" key="5">
    <source>
        <dbReference type="PROSITE-ProRule" id="PRU00042"/>
    </source>
</evidence>
<feature type="domain" description="C2H2-type" evidence="7">
    <location>
        <begin position="197"/>
        <end position="224"/>
    </location>
</feature>
<evidence type="ECO:0000256" key="6">
    <source>
        <dbReference type="SAM" id="MobiDB-lite"/>
    </source>
</evidence>
<keyword evidence="3 5" id="KW-0863">Zinc-finger</keyword>
<gene>
    <name evidence="8" type="ORF">BJX67DRAFT_353033</name>
</gene>
<dbReference type="Pfam" id="PF00096">
    <property type="entry name" value="zf-C2H2"/>
    <property type="match status" value="1"/>
</dbReference>
<dbReference type="SMART" id="SM00355">
    <property type="entry name" value="ZnF_C2H2"/>
    <property type="match status" value="2"/>
</dbReference>
<dbReference type="EMBL" id="JBFXLQ010000019">
    <property type="protein sequence ID" value="KAL2867397.1"/>
    <property type="molecule type" value="Genomic_DNA"/>
</dbReference>
<feature type="region of interest" description="Disordered" evidence="6">
    <location>
        <begin position="19"/>
        <end position="50"/>
    </location>
</feature>
<keyword evidence="9" id="KW-1185">Reference proteome</keyword>
<feature type="compositionally biased region" description="Polar residues" evidence="6">
    <location>
        <begin position="39"/>
        <end position="48"/>
    </location>
</feature>
<dbReference type="InterPro" id="IPR013087">
    <property type="entry name" value="Znf_C2H2_type"/>
</dbReference>
<dbReference type="Proteomes" id="UP001610432">
    <property type="component" value="Unassembled WGS sequence"/>
</dbReference>
<keyword evidence="4" id="KW-0862">Zinc</keyword>
<dbReference type="GeneID" id="98144153"/>
<evidence type="ECO:0000259" key="7">
    <source>
        <dbReference type="PROSITE" id="PS50157"/>
    </source>
</evidence>
<feature type="region of interest" description="Disordered" evidence="6">
    <location>
        <begin position="126"/>
        <end position="163"/>
    </location>
</feature>
<evidence type="ECO:0000256" key="4">
    <source>
        <dbReference type="ARBA" id="ARBA00022833"/>
    </source>
</evidence>
<evidence type="ECO:0000256" key="3">
    <source>
        <dbReference type="ARBA" id="ARBA00022771"/>
    </source>
</evidence>
<proteinExistence type="predicted"/>
<evidence type="ECO:0000256" key="1">
    <source>
        <dbReference type="ARBA" id="ARBA00022723"/>
    </source>
</evidence>
<organism evidence="8 9">
    <name type="scientific">Aspergillus lucknowensis</name>
    <dbReference type="NCBI Taxonomy" id="176173"/>
    <lineage>
        <taxon>Eukaryota</taxon>
        <taxon>Fungi</taxon>
        <taxon>Dikarya</taxon>
        <taxon>Ascomycota</taxon>
        <taxon>Pezizomycotina</taxon>
        <taxon>Eurotiomycetes</taxon>
        <taxon>Eurotiomycetidae</taxon>
        <taxon>Eurotiales</taxon>
        <taxon>Aspergillaceae</taxon>
        <taxon>Aspergillus</taxon>
        <taxon>Aspergillus subgen. Nidulantes</taxon>
    </lineage>
</organism>
<dbReference type="RefSeq" id="XP_070886376.1">
    <property type="nucleotide sequence ID" value="XM_071029081.1"/>
</dbReference>
<feature type="compositionally biased region" description="Polar residues" evidence="6">
    <location>
        <begin position="141"/>
        <end position="150"/>
    </location>
</feature>
<protein>
    <recommendedName>
        <fullName evidence="7">C2H2-type domain-containing protein</fullName>
    </recommendedName>
</protein>
<keyword evidence="2" id="KW-0677">Repeat</keyword>
<dbReference type="InterPro" id="IPR036236">
    <property type="entry name" value="Znf_C2H2_sf"/>
</dbReference>
<dbReference type="InterPro" id="IPR050329">
    <property type="entry name" value="GLI_C2H2-zinc-finger"/>
</dbReference>
<dbReference type="Gene3D" id="3.30.160.60">
    <property type="entry name" value="Classic Zinc Finger"/>
    <property type="match status" value="1"/>
</dbReference>
<comment type="caution">
    <text evidence="8">The sequence shown here is derived from an EMBL/GenBank/DDBJ whole genome shotgun (WGS) entry which is preliminary data.</text>
</comment>
<evidence type="ECO:0000313" key="9">
    <source>
        <dbReference type="Proteomes" id="UP001610432"/>
    </source>
</evidence>
<dbReference type="PROSITE" id="PS00028">
    <property type="entry name" value="ZINC_FINGER_C2H2_1"/>
    <property type="match status" value="1"/>
</dbReference>
<reference evidence="8 9" key="1">
    <citation type="submission" date="2024-07" db="EMBL/GenBank/DDBJ databases">
        <title>Section-level genome sequencing and comparative genomics of Aspergillus sections Usti and Cavernicolus.</title>
        <authorList>
            <consortium name="Lawrence Berkeley National Laboratory"/>
            <person name="Nybo J.L."/>
            <person name="Vesth T.C."/>
            <person name="Theobald S."/>
            <person name="Frisvad J.C."/>
            <person name="Larsen T.O."/>
            <person name="Kjaerboelling I."/>
            <person name="Rothschild-Mancinelli K."/>
            <person name="Lyhne E.K."/>
            <person name="Kogle M.E."/>
            <person name="Barry K."/>
            <person name="Clum A."/>
            <person name="Na H."/>
            <person name="Ledsgaard L."/>
            <person name="Lin J."/>
            <person name="Lipzen A."/>
            <person name="Kuo A."/>
            <person name="Riley R."/>
            <person name="Mondo S."/>
            <person name="Labutti K."/>
            <person name="Haridas S."/>
            <person name="Pangalinan J."/>
            <person name="Salamov A.A."/>
            <person name="Simmons B.A."/>
            <person name="Magnuson J.K."/>
            <person name="Chen J."/>
            <person name="Drula E."/>
            <person name="Henrissat B."/>
            <person name="Wiebenga A."/>
            <person name="Lubbers R.J."/>
            <person name="Gomes A.C."/>
            <person name="Macurrencykelacurrency M.R."/>
            <person name="Stajich J."/>
            <person name="Grigoriev I.V."/>
            <person name="Mortensen U.H."/>
            <person name="De Vries R.P."/>
            <person name="Baker S.E."/>
            <person name="Andersen M.R."/>
        </authorList>
    </citation>
    <scope>NUCLEOTIDE SEQUENCE [LARGE SCALE GENOMIC DNA]</scope>
    <source>
        <strain evidence="8 9">CBS 449.75</strain>
    </source>
</reference>